<gene>
    <name evidence="1" type="ORF">BLNAU_21466</name>
</gene>
<name>A0ABQ9WVW9_9EUKA</name>
<proteinExistence type="predicted"/>
<dbReference type="Proteomes" id="UP001281761">
    <property type="component" value="Unassembled WGS sequence"/>
</dbReference>
<comment type="caution">
    <text evidence="1">The sequence shown here is derived from an EMBL/GenBank/DDBJ whole genome shotgun (WGS) entry which is preliminary data.</text>
</comment>
<reference evidence="1 2" key="1">
    <citation type="journal article" date="2022" name="bioRxiv">
        <title>Genomics of Preaxostyla Flagellates Illuminates Evolutionary Transitions and the Path Towards Mitochondrial Loss.</title>
        <authorList>
            <person name="Novak L.V.F."/>
            <person name="Treitli S.C."/>
            <person name="Pyrih J."/>
            <person name="Halakuc P."/>
            <person name="Pipaliya S.V."/>
            <person name="Vacek V."/>
            <person name="Brzon O."/>
            <person name="Soukal P."/>
            <person name="Eme L."/>
            <person name="Dacks J.B."/>
            <person name="Karnkowska A."/>
            <person name="Elias M."/>
            <person name="Hampl V."/>
        </authorList>
    </citation>
    <scope>NUCLEOTIDE SEQUENCE [LARGE SCALE GENOMIC DNA]</scope>
    <source>
        <strain evidence="1">NAU3</strain>
        <tissue evidence="1">Gut</tissue>
    </source>
</reference>
<evidence type="ECO:0000313" key="1">
    <source>
        <dbReference type="EMBL" id="KAK2943634.1"/>
    </source>
</evidence>
<accession>A0ABQ9WVW9</accession>
<protein>
    <submittedName>
        <fullName evidence="1">Uncharacterized protein</fullName>
    </submittedName>
</protein>
<organism evidence="1 2">
    <name type="scientific">Blattamonas nauphoetae</name>
    <dbReference type="NCBI Taxonomy" id="2049346"/>
    <lineage>
        <taxon>Eukaryota</taxon>
        <taxon>Metamonada</taxon>
        <taxon>Preaxostyla</taxon>
        <taxon>Oxymonadida</taxon>
        <taxon>Blattamonas</taxon>
    </lineage>
</organism>
<sequence length="140" mass="15694">MRTLPPTPASRYPTNITILCPCQFHTDFRHFALCTDQNRLNAPLTDEEASTTTQHAEKVQMKQPIRLIAASGIGSKDHLTSPTQADSPLSHIFITAFFSTEEKAKHVNGFFPFDGSSEAQWKRSDICTQCRNGRFHSQGQ</sequence>
<keyword evidence="2" id="KW-1185">Reference proteome</keyword>
<dbReference type="EMBL" id="JARBJD010000336">
    <property type="protein sequence ID" value="KAK2943634.1"/>
    <property type="molecule type" value="Genomic_DNA"/>
</dbReference>
<evidence type="ECO:0000313" key="2">
    <source>
        <dbReference type="Proteomes" id="UP001281761"/>
    </source>
</evidence>